<dbReference type="InterPro" id="IPR013783">
    <property type="entry name" value="Ig-like_fold"/>
</dbReference>
<dbReference type="Gene3D" id="3.40.50.1700">
    <property type="entry name" value="Glycoside hydrolase family 3 C-terminal domain"/>
    <property type="match status" value="1"/>
</dbReference>
<dbReference type="VEuPathDB" id="FungiDB:YALI0_F16027g"/>
<evidence type="ECO:0000256" key="5">
    <source>
        <dbReference type="ARBA" id="ARBA00022801"/>
    </source>
</evidence>
<evidence type="ECO:0000256" key="7">
    <source>
        <dbReference type="ARBA" id="ARBA00023180"/>
    </source>
</evidence>
<evidence type="ECO:0000313" key="19">
    <source>
        <dbReference type="Proteomes" id="UP000256601"/>
    </source>
</evidence>
<evidence type="ECO:0000259" key="15">
    <source>
        <dbReference type="SMART" id="SM01217"/>
    </source>
</evidence>
<dbReference type="Gene3D" id="2.60.40.10">
    <property type="entry name" value="Immunoglobulins"/>
    <property type="match status" value="1"/>
</dbReference>
<dbReference type="RefSeq" id="XP_505480.1">
    <property type="nucleotide sequence ID" value="XM_505480.1"/>
</dbReference>
<keyword evidence="8" id="KW-0119">Carbohydrate metabolism</keyword>
<organism evidence="16 18">
    <name type="scientific">Yarrowia lipolytica</name>
    <name type="common">Candida lipolytica</name>
    <dbReference type="NCBI Taxonomy" id="4952"/>
    <lineage>
        <taxon>Eukaryota</taxon>
        <taxon>Fungi</taxon>
        <taxon>Dikarya</taxon>
        <taxon>Ascomycota</taxon>
        <taxon>Saccharomycotina</taxon>
        <taxon>Dipodascomycetes</taxon>
        <taxon>Dipodascales</taxon>
        <taxon>Dipodascales incertae sedis</taxon>
        <taxon>Yarrowia</taxon>
    </lineage>
</organism>
<keyword evidence="10" id="KW-0624">Polysaccharide degradation</keyword>
<sequence length="844" mass="92106">MIFSLQLLLTTALAASSPDWYPTPEIGSITSDWADALGESMDILAQLTLPEKVNITTGTGWRGGQCVGNTGAVPRLGIKGLCLQDGPLGVRFADFVNVFPCQNAMAATFDRILVHQRGTAIGRQSRLKGVDVHLGPVVGPLGRHATGGRNWEGFSPDPYLSGKLAFEAILGVQEEGVLATIKHFIGNEQEHYRRAEEWRDGFGFKDLKDAVSSNIEDRALHELYMWPFADAVRANVGSVMCSYNYVNGTQACQNSDLLNGKLKSELGFQGFVMSDWFAQGSGVSNALAGMDMSMPGNDVDELETVFWGEQLTRMVANGTLPEARLDDMVLRILTPLIYFGIDDRTPNFSSFVDTTVGSPHPAAKHSKKVKDVITNYHLDVRDQFAANVALDSARGAVVLLFNDGILPLKNISAIGVFGVGSRLGPNGAVCGENMQCSDGALIEGWGSGTAYPTEYESPYEALHKKASLLEVSVTGTTESWDMRLPLELAGDTDVNIVYVLANSGESTANVDKNLGDRRNVSLWHNGDELINTVASQGQTVVVVTTVGQVDMTAWLNHPNISAVLLTAPAGDYGGKAIADVLFGEVNPSGKLPYTIAANTSDYIPIVTKIPRDGAPQSDFVEGIYLDYKWYDKFERTPLYEFGYGLSYTTYSFSNLHLDVKEISEFLPPRPVPVQVTKPKMTNIDIEDLYVPNDFKMIDGLVYPWILNASAPLADSQTQFPFANGAGHVSDASGGVGGHPWLWSNAVTVTHNTTNCGDVAGRVVSQLYVAFPETLIDSPPVQLRGFDKSKLLNPGESQMTEYNLNWRDLAIWDVELQSWRVQRGEYSVYIGHSSREFELCETFTL</sequence>
<evidence type="ECO:0000256" key="14">
    <source>
        <dbReference type="SAM" id="SignalP"/>
    </source>
</evidence>
<dbReference type="InterPro" id="IPR017853">
    <property type="entry name" value="GH"/>
</dbReference>
<feature type="chain" id="PRO_5033268899" description="beta-glucosidase" evidence="14">
    <location>
        <begin position="17"/>
        <end position="844"/>
    </location>
</feature>
<reference evidence="17 19" key="2">
    <citation type="submission" date="2018-07" db="EMBL/GenBank/DDBJ databases">
        <title>Draft Genome Assemblies for Five Robust Yarrowia lipolytica Strains Exhibiting High Lipid Production and Pentose Sugar Utilization and Sugar Alcohol Secretion from Undetoxified Lignocellulosic Biomass Hydrolysates.</title>
        <authorList>
            <consortium name="DOE Joint Genome Institute"/>
            <person name="Walker C."/>
            <person name="Ryu S."/>
            <person name="Na H."/>
            <person name="Zane M."/>
            <person name="LaButti K."/>
            <person name="Lipzen A."/>
            <person name="Haridas S."/>
            <person name="Barry K."/>
            <person name="Grigoriev I.V."/>
            <person name="Quarterman J."/>
            <person name="Slininger P."/>
            <person name="Dien B."/>
            <person name="Trinh C.T."/>
        </authorList>
    </citation>
    <scope>NUCLEOTIDE SEQUENCE [LARGE SCALE GENOMIC DNA]</scope>
    <source>
        <strain evidence="17 19">YB392</strain>
    </source>
</reference>
<keyword evidence="5 17" id="KW-0378">Hydrolase</keyword>
<reference evidence="16 18" key="1">
    <citation type="journal article" date="2016" name="PLoS ONE">
        <title>Sequence Assembly of Yarrowia lipolytica Strain W29/CLIB89 Shows Transposable Element Diversity.</title>
        <authorList>
            <person name="Magnan C."/>
            <person name="Yu J."/>
            <person name="Chang I."/>
            <person name="Jahn E."/>
            <person name="Kanomata Y."/>
            <person name="Wu J."/>
            <person name="Zeller M."/>
            <person name="Oakes M."/>
            <person name="Baldi P."/>
            <person name="Sandmeyer S."/>
        </authorList>
    </citation>
    <scope>NUCLEOTIDE SEQUENCE [LARGE SCALE GENOMIC DNA]</scope>
    <source>
        <strain evidence="16">CLIB89</strain>
        <strain evidence="18">CLIB89(W29)</strain>
    </source>
</reference>
<gene>
    <name evidence="17" type="ORF">B0I71DRAFT_121577</name>
    <name evidence="16" type="ORF">YALI1_F21504g</name>
</gene>
<dbReference type="SUPFAM" id="SSF52279">
    <property type="entry name" value="Beta-D-glucan exohydrolase, C-terminal domain"/>
    <property type="match status" value="1"/>
</dbReference>
<dbReference type="EC" id="3.2.1.21" evidence="4"/>
<dbReference type="Pfam" id="PF14310">
    <property type="entry name" value="Fn3-like"/>
    <property type="match status" value="1"/>
</dbReference>
<dbReference type="EMBL" id="KZ859030">
    <property type="protein sequence ID" value="RDW24538.1"/>
    <property type="molecule type" value="Genomic_DNA"/>
</dbReference>
<dbReference type="VEuPathDB" id="FungiDB:YALI1_F21504g"/>
<evidence type="ECO:0000256" key="12">
    <source>
        <dbReference type="ARBA" id="ARBA00032194"/>
    </source>
</evidence>
<evidence type="ECO:0000256" key="9">
    <source>
        <dbReference type="ARBA" id="ARBA00023295"/>
    </source>
</evidence>
<comment type="similarity">
    <text evidence="3">Belongs to the glycosyl hydrolase 3 family.</text>
</comment>
<comment type="pathway">
    <text evidence="2">Glycan metabolism; cellulose degradation.</text>
</comment>
<feature type="domain" description="Fibronectin type III-like" evidence="15">
    <location>
        <begin position="762"/>
        <end position="833"/>
    </location>
</feature>
<dbReference type="GO" id="GO:0008422">
    <property type="term" value="F:beta-glucosidase activity"/>
    <property type="evidence" value="ECO:0007669"/>
    <property type="project" value="UniProtKB-EC"/>
</dbReference>
<dbReference type="InterPro" id="IPR036881">
    <property type="entry name" value="Glyco_hydro_3_C_sf"/>
</dbReference>
<evidence type="ECO:0000313" key="16">
    <source>
        <dbReference type="EMBL" id="AOW07253.1"/>
    </source>
</evidence>
<dbReference type="EMBL" id="CP017558">
    <property type="protein sequence ID" value="AOW07253.1"/>
    <property type="molecule type" value="Genomic_DNA"/>
</dbReference>
<evidence type="ECO:0000313" key="17">
    <source>
        <dbReference type="EMBL" id="RDW24538.1"/>
    </source>
</evidence>
<keyword evidence="9" id="KW-0326">Glycosidase</keyword>
<keyword evidence="14" id="KW-0732">Signal</keyword>
<dbReference type="PRINTS" id="PR00133">
    <property type="entry name" value="GLHYDRLASE3"/>
</dbReference>
<comment type="catalytic activity">
    <reaction evidence="1">
        <text>Hydrolysis of terminal, non-reducing beta-D-glucosyl residues with release of beta-D-glucose.</text>
        <dbReference type="EC" id="3.2.1.21"/>
    </reaction>
</comment>
<dbReference type="eggNOG" id="ENOG502QR4D">
    <property type="taxonomic scope" value="Eukaryota"/>
</dbReference>
<dbReference type="PANTHER" id="PTHR42715">
    <property type="entry name" value="BETA-GLUCOSIDASE"/>
    <property type="match status" value="1"/>
</dbReference>
<evidence type="ECO:0000256" key="11">
    <source>
        <dbReference type="ARBA" id="ARBA00031448"/>
    </source>
</evidence>
<dbReference type="InterPro" id="IPR036962">
    <property type="entry name" value="Glyco_hydro_3_N_sf"/>
</dbReference>
<dbReference type="InterPro" id="IPR026891">
    <property type="entry name" value="Fn3-like"/>
</dbReference>
<protein>
    <recommendedName>
        <fullName evidence="4">beta-glucosidase</fullName>
        <ecNumber evidence="4">3.2.1.21</ecNumber>
    </recommendedName>
    <alternativeName>
        <fullName evidence="13">Beta-D-glucoside glucohydrolase</fullName>
    </alternativeName>
    <alternativeName>
        <fullName evidence="11">Cellobiase</fullName>
    </alternativeName>
    <alternativeName>
        <fullName evidence="12">Gentiobiase</fullName>
    </alternativeName>
</protein>
<dbReference type="OMA" id="HNISATC"/>
<dbReference type="FunFam" id="3.40.50.1700:FF:000003">
    <property type="entry name" value="Probable beta-glucosidase"/>
    <property type="match status" value="1"/>
</dbReference>
<evidence type="ECO:0000256" key="3">
    <source>
        <dbReference type="ARBA" id="ARBA00005336"/>
    </source>
</evidence>
<dbReference type="GeneID" id="2908619"/>
<dbReference type="Proteomes" id="UP000256601">
    <property type="component" value="Unassembled WGS sequence"/>
</dbReference>
<evidence type="ECO:0000256" key="4">
    <source>
        <dbReference type="ARBA" id="ARBA00012744"/>
    </source>
</evidence>
<evidence type="ECO:0000256" key="10">
    <source>
        <dbReference type="ARBA" id="ARBA00023326"/>
    </source>
</evidence>
<keyword evidence="6" id="KW-0136">Cellulose degradation</keyword>
<evidence type="ECO:0000256" key="2">
    <source>
        <dbReference type="ARBA" id="ARBA00004987"/>
    </source>
</evidence>
<evidence type="ECO:0000256" key="6">
    <source>
        <dbReference type="ARBA" id="ARBA00023001"/>
    </source>
</evidence>
<dbReference type="PANTHER" id="PTHR42715:SF2">
    <property type="entry name" value="BETA-GLUCOSIDASE F-RELATED"/>
    <property type="match status" value="1"/>
</dbReference>
<evidence type="ECO:0000256" key="13">
    <source>
        <dbReference type="ARBA" id="ARBA00032594"/>
    </source>
</evidence>
<keyword evidence="7" id="KW-0325">Glycoprotein</keyword>
<dbReference type="Pfam" id="PF01915">
    <property type="entry name" value="Glyco_hydro_3_C"/>
    <property type="match status" value="1"/>
</dbReference>
<accession>A0A1D8NNS1</accession>
<dbReference type="Gene3D" id="3.20.20.300">
    <property type="entry name" value="Glycoside hydrolase, family 3, N-terminal domain"/>
    <property type="match status" value="1"/>
</dbReference>
<evidence type="ECO:0000313" key="18">
    <source>
        <dbReference type="Proteomes" id="UP000182444"/>
    </source>
</evidence>
<dbReference type="InterPro" id="IPR001764">
    <property type="entry name" value="Glyco_hydro_3_N"/>
</dbReference>
<name>A0A1D8NNS1_YARLL</name>
<proteinExistence type="inferred from homology"/>
<dbReference type="Pfam" id="PF00933">
    <property type="entry name" value="Glyco_hydro_3"/>
    <property type="match status" value="1"/>
</dbReference>
<evidence type="ECO:0000256" key="1">
    <source>
        <dbReference type="ARBA" id="ARBA00000448"/>
    </source>
</evidence>
<dbReference type="Proteomes" id="UP000182444">
    <property type="component" value="Chromosome 1F"/>
</dbReference>
<dbReference type="SUPFAM" id="SSF51445">
    <property type="entry name" value="(Trans)glycosidases"/>
    <property type="match status" value="1"/>
</dbReference>
<dbReference type="InterPro" id="IPR050288">
    <property type="entry name" value="Cellulose_deg_GH3"/>
</dbReference>
<feature type="signal peptide" evidence="14">
    <location>
        <begin position="1"/>
        <end position="16"/>
    </location>
</feature>
<evidence type="ECO:0000256" key="8">
    <source>
        <dbReference type="ARBA" id="ARBA00023277"/>
    </source>
</evidence>
<dbReference type="KEGG" id="yli:2908619"/>
<dbReference type="SMART" id="SM01217">
    <property type="entry name" value="Fn3_like"/>
    <property type="match status" value="1"/>
</dbReference>
<dbReference type="InterPro" id="IPR002772">
    <property type="entry name" value="Glyco_hydro_3_C"/>
</dbReference>
<dbReference type="GO" id="GO:0030245">
    <property type="term" value="P:cellulose catabolic process"/>
    <property type="evidence" value="ECO:0007669"/>
    <property type="project" value="UniProtKB-KW"/>
</dbReference>
<dbReference type="AlphaFoldDB" id="A0A1D8NNS1"/>
<dbReference type="OrthoDB" id="416222at2759"/>
<dbReference type="FunFam" id="3.20.20.300:FF:000002">
    <property type="entry name" value="Probable beta-glucosidase"/>
    <property type="match status" value="1"/>
</dbReference>